<dbReference type="Gene3D" id="1.50.10.10">
    <property type="match status" value="1"/>
</dbReference>
<dbReference type="EMBL" id="CP031320">
    <property type="protein sequence ID" value="AXK31280.1"/>
    <property type="molecule type" value="Genomic_DNA"/>
</dbReference>
<accession>A0A345XI14</accession>
<reference evidence="3 4" key="1">
    <citation type="submission" date="2018-07" db="EMBL/GenBank/DDBJ databases">
        <title>Draft genome of the type strain Streptomyces armeniacus ATCC 15676.</title>
        <authorList>
            <person name="Labana P."/>
            <person name="Gosse J.T."/>
            <person name="Boddy C.N."/>
        </authorList>
    </citation>
    <scope>NUCLEOTIDE SEQUENCE [LARGE SCALE GENOMIC DNA]</scope>
    <source>
        <strain evidence="3 4">ATCC 15676</strain>
    </source>
</reference>
<keyword evidence="3" id="KW-0378">Hydrolase</keyword>
<dbReference type="GO" id="GO:0004553">
    <property type="term" value="F:hydrolase activity, hydrolyzing O-glycosyl compounds"/>
    <property type="evidence" value="ECO:0007669"/>
    <property type="project" value="UniProtKB-ARBA"/>
</dbReference>
<dbReference type="AlphaFoldDB" id="A0A345XI14"/>
<name>A0A345XI14_9ACTN</name>
<feature type="domain" description="GH15-like" evidence="1">
    <location>
        <begin position="236"/>
        <end position="543"/>
    </location>
</feature>
<evidence type="ECO:0000259" key="2">
    <source>
        <dbReference type="Pfam" id="PF19291"/>
    </source>
</evidence>
<protein>
    <submittedName>
        <fullName evidence="3">Glycoside hydrolase family 15 protein</fullName>
    </submittedName>
</protein>
<dbReference type="InterPro" id="IPR008928">
    <property type="entry name" value="6-hairpin_glycosidase_sf"/>
</dbReference>
<dbReference type="InterPro" id="IPR011613">
    <property type="entry name" value="GH15-like"/>
</dbReference>
<dbReference type="PANTHER" id="PTHR31616">
    <property type="entry name" value="TREHALASE"/>
    <property type="match status" value="1"/>
</dbReference>
<dbReference type="SUPFAM" id="SSF48208">
    <property type="entry name" value="Six-hairpin glycosidases"/>
    <property type="match status" value="1"/>
</dbReference>
<feature type="domain" description="Trehalase-like N-terminal" evidence="2">
    <location>
        <begin position="19"/>
        <end position="144"/>
    </location>
</feature>
<evidence type="ECO:0000259" key="1">
    <source>
        <dbReference type="Pfam" id="PF00723"/>
    </source>
</evidence>
<sequence length="616" mass="67691">MHDPDPPFRPVRRRDGYLPLEDLALIGDGTTAALVGLDGSIPWMCLPRFDAEPLFCGLLDHARGGRFVLAPEDVVEARQRYEPDTGVLTTELRAPTGLVRVTDALALRSGADLTDDVPAGRSELVRSAVVLSGNVRLRAELEPRGGAQTRALFSGLEVVPSRRPDLRLHLRSNRPLTGLHSTHDLREGDRLDLVLSWGRFHRNRRFDTDTTLRETAGAWRRWMRHFDYDGPEEPLVRRAAITLKLCDDWAGGALVAAPTSSLPAPVGGVRNWDYRYAWIRDAAFAVFALRRIGFGGEADAFLGWVLDAFEYGRRPRIMYDLRGGPVPDEVEDDELEGYRRSAPVRWGNGAADQRQHDIYGEILDCADQWLLSGGEIQPPLWASLAGLADAAGRAWRQPDQGIWEVRSDARVFTYSAGLCQVALDRAARIGERLGLPGQITKWRTSADELRRLILTRSWDEDAQTFSAHLDGGGVLDASLLALPLREVVPADHPRMMATSRTIAERLSAGNGLLYRYLHEESPDGLAGDEGAFVLCSFWQVDNLVGQGRVEEAGQLYASLCARASRVGLLPEQINPTTGEFMGNFPQAFSHIGIIGSGVNLARAKAGTSATKAGTQG</sequence>
<dbReference type="InterPro" id="IPR045582">
    <property type="entry name" value="Trehalase-like_N"/>
</dbReference>
<dbReference type="GO" id="GO:0005975">
    <property type="term" value="P:carbohydrate metabolic process"/>
    <property type="evidence" value="ECO:0007669"/>
    <property type="project" value="InterPro"/>
</dbReference>
<dbReference type="Pfam" id="PF00723">
    <property type="entry name" value="Glyco_hydro_15"/>
    <property type="match status" value="2"/>
</dbReference>
<dbReference type="Pfam" id="PF19291">
    <property type="entry name" value="TREH_N"/>
    <property type="match status" value="1"/>
</dbReference>
<dbReference type="KEGG" id="sarm:DVA86_00085"/>
<evidence type="ECO:0000313" key="4">
    <source>
        <dbReference type="Proteomes" id="UP000254425"/>
    </source>
</evidence>
<dbReference type="Proteomes" id="UP000254425">
    <property type="component" value="Chromosome"/>
</dbReference>
<feature type="domain" description="GH15-like" evidence="1">
    <location>
        <begin position="549"/>
        <end position="594"/>
    </location>
</feature>
<keyword evidence="4" id="KW-1185">Reference proteome</keyword>
<organism evidence="3 4">
    <name type="scientific">Streptomyces armeniacus</name>
    <dbReference type="NCBI Taxonomy" id="83291"/>
    <lineage>
        <taxon>Bacteria</taxon>
        <taxon>Bacillati</taxon>
        <taxon>Actinomycetota</taxon>
        <taxon>Actinomycetes</taxon>
        <taxon>Kitasatosporales</taxon>
        <taxon>Streptomycetaceae</taxon>
        <taxon>Streptomyces</taxon>
    </lineage>
</organism>
<gene>
    <name evidence="3" type="ORF">DVA86_00085</name>
</gene>
<proteinExistence type="predicted"/>
<dbReference type="PANTHER" id="PTHR31616:SF0">
    <property type="entry name" value="GLUCAN 1,4-ALPHA-GLUCOSIDASE"/>
    <property type="match status" value="1"/>
</dbReference>
<evidence type="ECO:0000313" key="3">
    <source>
        <dbReference type="EMBL" id="AXK31280.1"/>
    </source>
</evidence>
<dbReference type="RefSeq" id="WP_208874653.1">
    <property type="nucleotide sequence ID" value="NZ_CP031320.1"/>
</dbReference>
<dbReference type="InterPro" id="IPR012341">
    <property type="entry name" value="6hp_glycosidase-like_sf"/>
</dbReference>